<organism evidence="1 2">
    <name type="scientific">Tipula oleracea nudivirus</name>
    <dbReference type="NCBI Taxonomy" id="1546257"/>
    <lineage>
        <taxon>Viruses</taxon>
        <taxon>Viruses incertae sedis</taxon>
        <taxon>Naldaviricetes</taxon>
        <taxon>Lefavirales</taxon>
        <taxon>Nudiviridae</taxon>
        <taxon>Deltanudivirus</taxon>
        <taxon>Deltanudivirus tipoleraceae</taxon>
    </lineage>
</organism>
<evidence type="ECO:0000313" key="1">
    <source>
        <dbReference type="EMBL" id="AJD20154.1"/>
    </source>
</evidence>
<protein>
    <submittedName>
        <fullName evidence="1">Uncharacterized protein</fullName>
    </submittedName>
</protein>
<dbReference type="Proteomes" id="UP000201058">
    <property type="component" value="Segment"/>
</dbReference>
<reference evidence="1 2" key="1">
    <citation type="journal article" date="2015" name="J. Virol.">
        <title>The genome of the nucleopolyhedrosis-causing virus from Tipula oleracea sheds new light on the Nudiviridae family.</title>
        <authorList>
            <person name="Bezier A."/>
            <person name="Theze J."/>
            <person name="Gavory F."/>
            <person name="Gaillard J."/>
            <person name="Poulain J."/>
            <person name="Drezen J.M."/>
            <person name="Herniou E.A."/>
        </authorList>
    </citation>
    <scope>NUCLEOTIDE SEQUENCE [LARGE SCALE GENOMIC DNA]</scope>
    <source>
        <strain evidence="1">35</strain>
    </source>
</reference>
<dbReference type="GeneID" id="22921808"/>
<evidence type="ECO:0000313" key="2">
    <source>
        <dbReference type="Proteomes" id="UP000201058"/>
    </source>
</evidence>
<accession>A0A0B4VFW9</accession>
<keyword evidence="2" id="KW-1185">Reference proteome</keyword>
<dbReference type="EMBL" id="KM610234">
    <property type="protein sequence ID" value="AJD20154.1"/>
    <property type="molecule type" value="Genomic_DNA"/>
</dbReference>
<name>A0A0B4VFW9_9VIRU</name>
<dbReference type="RefSeq" id="YP_009116741.1">
    <property type="nucleotide sequence ID" value="NC_026242.1"/>
</dbReference>
<gene>
    <name evidence="1" type="ORF">TONV_094</name>
</gene>
<dbReference type="KEGG" id="vg:22921808"/>
<proteinExistence type="predicted"/>
<sequence length="130" mass="15587">MDECLLPWKKYYEYANNMNYKFDILNLKNLEILRFTAYVPGLTPNLVRKLPKIKGYSELIHMDREVEPELHLDCITILPHNCDFRWFSGITNKHKYNIQSECGAFEEFYFKVAKSFLRFVDNEIIIKINI</sequence>